<feature type="region of interest" description="Disordered" evidence="8">
    <location>
        <begin position="888"/>
        <end position="929"/>
    </location>
</feature>
<feature type="region of interest" description="Disordered" evidence="8">
    <location>
        <begin position="203"/>
        <end position="365"/>
    </location>
</feature>
<evidence type="ECO:0000256" key="2">
    <source>
        <dbReference type="ARBA" id="ARBA00004123"/>
    </source>
</evidence>
<reference evidence="10 11" key="1">
    <citation type="submission" date="2017-06" db="EMBL/GenBank/DDBJ databases">
        <title>Global population genomics of the pathogenic fungus Cryptococcus neoformans var. grubii.</title>
        <authorList>
            <person name="Cuomo C."/>
            <person name="Litvintseva A."/>
            <person name="Chen Y."/>
            <person name="Young S."/>
            <person name="Zeng Q."/>
            <person name="Chapman S."/>
            <person name="Gujja S."/>
            <person name="Saif S."/>
            <person name="Birren B."/>
        </authorList>
    </citation>
    <scope>NUCLEOTIDE SEQUENCE [LARGE SCALE GENOMIC DNA]</scope>
    <source>
        <strain evidence="10 11">Tu259-1</strain>
    </source>
</reference>
<evidence type="ECO:0000256" key="7">
    <source>
        <dbReference type="ARBA" id="ARBA00023242"/>
    </source>
</evidence>
<feature type="compositionally biased region" description="Basic and acidic residues" evidence="8">
    <location>
        <begin position="18"/>
        <end position="30"/>
    </location>
</feature>
<proteinExistence type="inferred from homology"/>
<dbReference type="AlphaFoldDB" id="A0A854QEX0"/>
<comment type="similarity">
    <text evidence="4">Belongs to the RTC4 family.</text>
</comment>
<feature type="compositionally biased region" description="Basic and acidic residues" evidence="8">
    <location>
        <begin position="92"/>
        <end position="107"/>
    </location>
</feature>
<comment type="caution">
    <text evidence="10">The sequence shown here is derived from an EMBL/GenBank/DDBJ whole genome shotgun (WGS) entry which is preliminary data.</text>
</comment>
<sequence>METELVNHGDVFSSSPGRAEEHEQYKRTKSDNANSTVETRFVVGDKGQVSIGNMFIPKKKKPLGMTRRQVAPTGSLSSVGSYQGAAEISATDLRRQRQMGMDKDEGGLRALGLTSSVESKNNKEERKAGENRERGQDKARFKKGALRASCASRSCSTVHDSSDESDTKTKKKIKKRSPLSSNREADRVFEQLLATENNLEKLYSQTTSGARSGVTSQKAIDATRKKGKGRESEPVDLGSPTKPPPTFKSSNRGTTSSNRAESNARPSNAFRSSSSSRSRSPHKVKETSKTKAGNTLGGVPRNRLVSATKSKTNDPLSSTAVQVSDTENDEDDELALGSTPPKHQSEGYRDKASASSSLSNGGASDVNVFSLMYGSQAPTKAVRNRRHLGRRGSDVLVSASDESMVFTPKPAKSLAVSNRADAAINTTKNNATKRRSSNSSDNDESVVRVCKGKERPLSVEDSTPKARNAKYTRESVSRADMKAKDEESDEDYVVHTKKPRAKRRKTTVSQHYGKKTINSDDEDTTPAPFVSEKLTPGTPQKEREGITEQPSARNNDKGFHFFETLSSNMDSSDYDEFDDEFLDGPSILVNADDELDAEKMALLGAEEFTKKEREYLLSHMDWTNLCPYCNLPLPNEPSKHHEHLKAKLHKLSTPAPTDENPNARTLSWQKAIEFCSLHHAETTIIPLGIRAGFPVDIDFESLDRRLESGWIRSELDKIVRQPEESAVFREVKKEIEEVGRMKWGSLAHQSKEERLAAVKPGYYGELGRIIIIDHFQLLRRLNYMMPNIPPAKSASELSQDVVTAIDPLSPSDFIANVLVPEAANFLIMQDGGQEGFDQAAYEAASKTRAESSKYGEWKFPEASKSSKRVLEDLRSGIDDKRRRLAKIRGKKKIKSGKENVESAGESGDRQEDAIVVEESSKKVYRSSSVYDEGWEEDHWKSAANLVD</sequence>
<feature type="compositionally biased region" description="Low complexity" evidence="8">
    <location>
        <begin position="147"/>
        <end position="156"/>
    </location>
</feature>
<evidence type="ECO:0000313" key="11">
    <source>
        <dbReference type="Proteomes" id="UP000199727"/>
    </source>
</evidence>
<feature type="compositionally biased region" description="Low complexity" evidence="8">
    <location>
        <begin position="353"/>
        <end position="364"/>
    </location>
</feature>
<feature type="compositionally biased region" description="Basic and acidic residues" evidence="8">
    <location>
        <begin position="451"/>
        <end position="464"/>
    </location>
</feature>
<evidence type="ECO:0000256" key="5">
    <source>
        <dbReference type="ARBA" id="ARBA00015162"/>
    </source>
</evidence>
<dbReference type="InterPro" id="IPR028094">
    <property type="entry name" value="RTC4_C"/>
</dbReference>
<protein>
    <recommendedName>
        <fullName evidence="5">Restriction of telomere capping protein 4</fullName>
    </recommendedName>
</protein>
<name>A0A854QEX0_CRYNE</name>
<organism evidence="10 11">
    <name type="scientific">Cryptococcus neoformans Tu259-1</name>
    <dbReference type="NCBI Taxonomy" id="1230072"/>
    <lineage>
        <taxon>Eukaryota</taxon>
        <taxon>Fungi</taxon>
        <taxon>Dikarya</taxon>
        <taxon>Basidiomycota</taxon>
        <taxon>Agaricomycotina</taxon>
        <taxon>Tremellomycetes</taxon>
        <taxon>Tremellales</taxon>
        <taxon>Cryptococcaceae</taxon>
        <taxon>Cryptococcus</taxon>
        <taxon>Cryptococcus neoformans species complex</taxon>
    </lineage>
</organism>
<feature type="compositionally biased region" description="Low complexity" evidence="8">
    <location>
        <begin position="263"/>
        <end position="278"/>
    </location>
</feature>
<feature type="compositionally biased region" description="Basic and acidic residues" evidence="8">
    <location>
        <begin position="221"/>
        <end position="233"/>
    </location>
</feature>
<evidence type="ECO:0000256" key="8">
    <source>
        <dbReference type="SAM" id="MobiDB-lite"/>
    </source>
</evidence>
<dbReference type="OrthoDB" id="128308at2759"/>
<dbReference type="EMBL" id="AMKT01000034">
    <property type="protein sequence ID" value="OXG24085.1"/>
    <property type="molecule type" value="Genomic_DNA"/>
</dbReference>
<keyword evidence="6" id="KW-0963">Cytoplasm</keyword>
<feature type="compositionally biased region" description="Basic and acidic residues" evidence="8">
    <location>
        <begin position="895"/>
        <end position="912"/>
    </location>
</feature>
<dbReference type="SMART" id="SM01312">
    <property type="entry name" value="RTC4"/>
    <property type="match status" value="1"/>
</dbReference>
<feature type="domain" description="Restriction of telomere capping protein 4 C-terminal" evidence="9">
    <location>
        <begin position="718"/>
        <end position="861"/>
    </location>
</feature>
<feature type="compositionally biased region" description="Polar residues" evidence="8">
    <location>
        <begin position="72"/>
        <end position="81"/>
    </location>
</feature>
<evidence type="ECO:0000256" key="4">
    <source>
        <dbReference type="ARBA" id="ARBA00009461"/>
    </source>
</evidence>
<dbReference type="GO" id="GO:0005737">
    <property type="term" value="C:cytoplasm"/>
    <property type="evidence" value="ECO:0007669"/>
    <property type="project" value="UniProtKB-SubCell"/>
</dbReference>
<dbReference type="Proteomes" id="UP000199727">
    <property type="component" value="Unassembled WGS sequence"/>
</dbReference>
<accession>A0A854QEX0</accession>
<feature type="compositionally biased region" description="Basic and acidic residues" evidence="8">
    <location>
        <begin position="343"/>
        <end position="352"/>
    </location>
</feature>
<dbReference type="Pfam" id="PF14474">
    <property type="entry name" value="RTC4"/>
    <property type="match status" value="1"/>
</dbReference>
<evidence type="ECO:0000313" key="10">
    <source>
        <dbReference type="EMBL" id="OXG24085.1"/>
    </source>
</evidence>
<evidence type="ECO:0000259" key="9">
    <source>
        <dbReference type="SMART" id="SM01312"/>
    </source>
</evidence>
<evidence type="ECO:0000256" key="6">
    <source>
        <dbReference type="ARBA" id="ARBA00022490"/>
    </source>
</evidence>
<dbReference type="PANTHER" id="PTHR41391:SF1">
    <property type="entry name" value="RESTRICTION OF TELOMERE CAPPING PROTEIN 4"/>
    <property type="match status" value="1"/>
</dbReference>
<feature type="region of interest" description="Disordered" evidence="8">
    <location>
        <begin position="1"/>
        <end position="35"/>
    </location>
</feature>
<feature type="compositionally biased region" description="Polar residues" evidence="8">
    <location>
        <begin position="203"/>
        <end position="218"/>
    </location>
</feature>
<feature type="compositionally biased region" description="Basic residues" evidence="8">
    <location>
        <begin position="495"/>
        <end position="506"/>
    </location>
</feature>
<comment type="subcellular location">
    <subcellularLocation>
        <location evidence="3">Cytoplasm</location>
    </subcellularLocation>
    <subcellularLocation>
        <location evidence="2">Nucleus</location>
    </subcellularLocation>
</comment>
<dbReference type="PANTHER" id="PTHR41391">
    <property type="entry name" value="RESTRICTION OF TELOMERE CAPPING PROTEIN 4"/>
    <property type="match status" value="1"/>
</dbReference>
<comment type="function">
    <text evidence="1">May be involved in a process influencing telomere capping.</text>
</comment>
<feature type="compositionally biased region" description="Basic and acidic residues" evidence="8">
    <location>
        <begin position="120"/>
        <end position="139"/>
    </location>
</feature>
<feature type="compositionally biased region" description="Polar residues" evidence="8">
    <location>
        <begin position="251"/>
        <end position="261"/>
    </location>
</feature>
<dbReference type="GO" id="GO:0005634">
    <property type="term" value="C:nucleus"/>
    <property type="evidence" value="ECO:0007669"/>
    <property type="project" value="UniProtKB-SubCell"/>
</dbReference>
<feature type="region of interest" description="Disordered" evidence="8">
    <location>
        <begin position="417"/>
        <end position="556"/>
    </location>
</feature>
<dbReference type="InterPro" id="IPR039024">
    <property type="entry name" value="RTC4"/>
</dbReference>
<feature type="compositionally biased region" description="Polar residues" evidence="8">
    <location>
        <begin position="305"/>
        <end position="325"/>
    </location>
</feature>
<feature type="compositionally biased region" description="Basic and acidic residues" evidence="8">
    <location>
        <begin position="471"/>
        <end position="485"/>
    </location>
</feature>
<gene>
    <name evidence="10" type="ORF">C361_02634</name>
</gene>
<feature type="region of interest" description="Disordered" evidence="8">
    <location>
        <begin position="63"/>
        <end position="186"/>
    </location>
</feature>
<evidence type="ECO:0000256" key="1">
    <source>
        <dbReference type="ARBA" id="ARBA00002738"/>
    </source>
</evidence>
<evidence type="ECO:0000256" key="3">
    <source>
        <dbReference type="ARBA" id="ARBA00004496"/>
    </source>
</evidence>
<keyword evidence="7" id="KW-0539">Nucleus</keyword>